<evidence type="ECO:0000256" key="1">
    <source>
        <dbReference type="ARBA" id="ARBA00022982"/>
    </source>
</evidence>
<organism evidence="3 4">
    <name type="scientific">Candidatus Defluviibacterium haderslevense</name>
    <dbReference type="NCBI Taxonomy" id="2981993"/>
    <lineage>
        <taxon>Bacteria</taxon>
        <taxon>Pseudomonadati</taxon>
        <taxon>Bacteroidota</taxon>
        <taxon>Saprospiria</taxon>
        <taxon>Saprospirales</taxon>
        <taxon>Saprospiraceae</taxon>
        <taxon>Candidatus Defluviibacterium</taxon>
    </lineage>
</organism>
<keyword evidence="1" id="KW-0813">Transport</keyword>
<dbReference type="Proteomes" id="UP000808349">
    <property type="component" value="Unassembled WGS sequence"/>
</dbReference>
<dbReference type="EMBL" id="JADKFW010000016">
    <property type="protein sequence ID" value="MBK9719150.1"/>
    <property type="molecule type" value="Genomic_DNA"/>
</dbReference>
<dbReference type="InterPro" id="IPR033948">
    <property type="entry name" value="ETF_beta_N"/>
</dbReference>
<dbReference type="PANTHER" id="PTHR21294">
    <property type="entry name" value="ELECTRON TRANSFER FLAVOPROTEIN BETA-SUBUNIT"/>
    <property type="match status" value="1"/>
</dbReference>
<dbReference type="AlphaFoldDB" id="A0A9D7SCK1"/>
<sequence length="246" mass="27110">MNILVCISKTPDTTSKVSFDGSGQHYIEDGVQFIMNPYDEWYALVRALELKEQFGGQVEVIHVGPATSEMIIRKALAIGADAAYRVDAVAKDAYFTACQISDFAKKKNYDILFVGKETIDHNGSEVGSFIAAMLDLPFVSYTTKLSINDRLVQATNEIEGGIEVVEVSLPIVVSAAKGLAEQRIPNMKGIMDAKKKPLEIIPAIEVNTNIELVRFELPPNKSTVRMIDPNNINELLSVFSDDLKII</sequence>
<proteinExistence type="predicted"/>
<evidence type="ECO:0000313" key="3">
    <source>
        <dbReference type="EMBL" id="MBK9719150.1"/>
    </source>
</evidence>
<dbReference type="Pfam" id="PF01012">
    <property type="entry name" value="ETF"/>
    <property type="match status" value="1"/>
</dbReference>
<protein>
    <submittedName>
        <fullName evidence="3">Electron transfer flavoprotein subunit beta/FixA family protein</fullName>
    </submittedName>
</protein>
<keyword evidence="1" id="KW-0249">Electron transport</keyword>
<feature type="domain" description="Electron transfer flavoprotein alpha/beta-subunit N-terminal" evidence="2">
    <location>
        <begin position="23"/>
        <end position="210"/>
    </location>
</feature>
<dbReference type="InterPro" id="IPR012255">
    <property type="entry name" value="ETF_b"/>
</dbReference>
<reference evidence="3 4" key="1">
    <citation type="submission" date="2020-10" db="EMBL/GenBank/DDBJ databases">
        <title>Connecting structure to function with the recovery of over 1000 high-quality activated sludge metagenome-assembled genomes encoding full-length rRNA genes using long-read sequencing.</title>
        <authorList>
            <person name="Singleton C.M."/>
            <person name="Petriglieri F."/>
            <person name="Kristensen J.M."/>
            <person name="Kirkegaard R.H."/>
            <person name="Michaelsen T.Y."/>
            <person name="Andersen M.H."/>
            <person name="Karst S.M."/>
            <person name="Dueholm M.S."/>
            <person name="Nielsen P.H."/>
            <person name="Albertsen M."/>
        </authorList>
    </citation>
    <scope>NUCLEOTIDE SEQUENCE [LARGE SCALE GENOMIC DNA]</scope>
    <source>
        <strain evidence="3">Ribe_18-Q3-R11-54_BAT3C.373</strain>
    </source>
</reference>
<dbReference type="InterPro" id="IPR014730">
    <property type="entry name" value="ETF_a/b_N"/>
</dbReference>
<evidence type="ECO:0000259" key="2">
    <source>
        <dbReference type="SMART" id="SM00893"/>
    </source>
</evidence>
<evidence type="ECO:0000313" key="4">
    <source>
        <dbReference type="Proteomes" id="UP000808349"/>
    </source>
</evidence>
<dbReference type="CDD" id="cd01714">
    <property type="entry name" value="ETF_beta"/>
    <property type="match status" value="1"/>
</dbReference>
<accession>A0A9D7SCK1</accession>
<dbReference type="SUPFAM" id="SSF52402">
    <property type="entry name" value="Adenine nucleotide alpha hydrolases-like"/>
    <property type="match status" value="1"/>
</dbReference>
<name>A0A9D7SCK1_9BACT</name>
<dbReference type="InterPro" id="IPR014729">
    <property type="entry name" value="Rossmann-like_a/b/a_fold"/>
</dbReference>
<dbReference type="Gene3D" id="3.40.50.620">
    <property type="entry name" value="HUPs"/>
    <property type="match status" value="1"/>
</dbReference>
<gene>
    <name evidence="3" type="ORF">IPO85_16855</name>
</gene>
<comment type="caution">
    <text evidence="3">The sequence shown here is derived from an EMBL/GenBank/DDBJ whole genome shotgun (WGS) entry which is preliminary data.</text>
</comment>
<dbReference type="PIRSF" id="PIRSF000090">
    <property type="entry name" value="Beta-ETF"/>
    <property type="match status" value="1"/>
</dbReference>
<dbReference type="GO" id="GO:0009055">
    <property type="term" value="F:electron transfer activity"/>
    <property type="evidence" value="ECO:0007669"/>
    <property type="project" value="InterPro"/>
</dbReference>
<dbReference type="SMART" id="SM00893">
    <property type="entry name" value="ETF"/>
    <property type="match status" value="1"/>
</dbReference>